<feature type="region of interest" description="Disordered" evidence="1">
    <location>
        <begin position="1"/>
        <end position="43"/>
    </location>
</feature>
<keyword evidence="2" id="KW-0472">Membrane</keyword>
<evidence type="ECO:0000313" key="3">
    <source>
        <dbReference type="EMBL" id="RSU14304.1"/>
    </source>
</evidence>
<keyword evidence="2" id="KW-1133">Transmembrane helix</keyword>
<evidence type="ECO:0000256" key="2">
    <source>
        <dbReference type="SAM" id="Phobius"/>
    </source>
</evidence>
<comment type="caution">
    <text evidence="3">The sequence shown here is derived from an EMBL/GenBank/DDBJ whole genome shotgun (WGS) entry which is preliminary data.</text>
</comment>
<reference evidence="3 4" key="1">
    <citation type="submission" date="2017-05" db="EMBL/GenBank/DDBJ databases">
        <title>Vagococcus spp. assemblies.</title>
        <authorList>
            <person name="Gulvik C.A."/>
        </authorList>
    </citation>
    <scope>NUCLEOTIDE SEQUENCE [LARGE SCALE GENOMIC DNA]</scope>
    <source>
        <strain evidence="3 4">CCUG 51432</strain>
    </source>
</reference>
<protein>
    <submittedName>
        <fullName evidence="3">Uncharacterized protein</fullName>
    </submittedName>
</protein>
<feature type="compositionally biased region" description="Basic and acidic residues" evidence="1">
    <location>
        <begin position="1"/>
        <end position="25"/>
    </location>
</feature>
<gene>
    <name evidence="3" type="ORF">CBF29_03105</name>
</gene>
<dbReference type="OrthoDB" id="2186611at2"/>
<evidence type="ECO:0000256" key="1">
    <source>
        <dbReference type="SAM" id="MobiDB-lite"/>
    </source>
</evidence>
<feature type="transmembrane region" description="Helical" evidence="2">
    <location>
        <begin position="89"/>
        <end position="110"/>
    </location>
</feature>
<feature type="transmembrane region" description="Helical" evidence="2">
    <location>
        <begin position="56"/>
        <end position="77"/>
    </location>
</feature>
<sequence>MGDRERQRKFDESSNIRKSEFDRHNTNMTRQTNPIGKGQNFLPTNPKAKKTRSGELLFQLLSGILGVACFLLISFLGKKLLPYDRYSSLFFLFITLIISSTVAYVCFKFFKKRFKL</sequence>
<keyword evidence="2" id="KW-0812">Transmembrane</keyword>
<keyword evidence="4" id="KW-1185">Reference proteome</keyword>
<organism evidence="3 4">
    <name type="scientific">Vagococcus elongatus</name>
    <dbReference type="NCBI Taxonomy" id="180344"/>
    <lineage>
        <taxon>Bacteria</taxon>
        <taxon>Bacillati</taxon>
        <taxon>Bacillota</taxon>
        <taxon>Bacilli</taxon>
        <taxon>Lactobacillales</taxon>
        <taxon>Enterococcaceae</taxon>
        <taxon>Vagococcus</taxon>
    </lineage>
</organism>
<name>A0A430B1U8_9ENTE</name>
<dbReference type="EMBL" id="NGKA01000003">
    <property type="protein sequence ID" value="RSU14304.1"/>
    <property type="molecule type" value="Genomic_DNA"/>
</dbReference>
<dbReference type="RefSeq" id="WP_126807209.1">
    <property type="nucleotide sequence ID" value="NZ_NGKA01000003.1"/>
</dbReference>
<dbReference type="AlphaFoldDB" id="A0A430B1U8"/>
<evidence type="ECO:0000313" key="4">
    <source>
        <dbReference type="Proteomes" id="UP000287605"/>
    </source>
</evidence>
<dbReference type="Proteomes" id="UP000287605">
    <property type="component" value="Unassembled WGS sequence"/>
</dbReference>
<accession>A0A430B1U8</accession>
<proteinExistence type="predicted"/>